<dbReference type="Proteomes" id="UP000031838">
    <property type="component" value="Chromosome 2"/>
</dbReference>
<evidence type="ECO:0008006" key="4">
    <source>
        <dbReference type="Google" id="ProtNLM"/>
    </source>
</evidence>
<evidence type="ECO:0000313" key="2">
    <source>
        <dbReference type="EMBL" id="AJK50741.1"/>
    </source>
</evidence>
<dbReference type="RefSeq" id="WP_123863849.1">
    <property type="nucleotide sequence ID" value="NZ_CP002581.1"/>
</dbReference>
<feature type="region of interest" description="Disordered" evidence="1">
    <location>
        <begin position="1"/>
        <end position="20"/>
    </location>
</feature>
<dbReference type="AlphaFoldDB" id="A0A0B6SET7"/>
<dbReference type="EMBL" id="CP002581">
    <property type="protein sequence ID" value="AJK50741.1"/>
    <property type="molecule type" value="Genomic_DNA"/>
</dbReference>
<sequence length="462" mass="51239">MNTSQQNSAPAPDDSTHVQPPAANVARAGLFNGIAVVIDDAISQGDGTHADGINSILSAIKDSGGHAVVLDKLPPADDPLDGFSNAAFFIMDWNLRSTEIAQLAPEARGLILGSIKEEYEQANIEFLKKLRGKRHAPVFIMTNESVDHVTDCLHHNNVMGDKGGEHIMVKPKSEVGANLYQVLEQWLSETPSALLLKHFEKNQTHAMNNLFNEFYDRNKYWPIIFWNAYKDDGISPQAQLGELINRLVDARMKTLDVDLDSYTDAAEEHFGINAKGYKESLHAVLQSERLLPNEILDPNEFAPGDLFKDPEGHDKLWLNVRPICDCVQRSGSDGEVYLLPGKEITEEKLTELADHNTGNFREKDNETIVFALIDGKTYTFSYRKLTKKKFSTYKDHRLGRVLPPFLTKITQRYAAYSHRPGLPRVPSALMPPMPAVPAPSAQTGHQVASTGNATVTPPAHTQ</sequence>
<evidence type="ECO:0000313" key="3">
    <source>
        <dbReference type="Proteomes" id="UP000031838"/>
    </source>
</evidence>
<organism evidence="2 3">
    <name type="scientific">Burkholderia plantarii</name>
    <dbReference type="NCBI Taxonomy" id="41899"/>
    <lineage>
        <taxon>Bacteria</taxon>
        <taxon>Pseudomonadati</taxon>
        <taxon>Pseudomonadota</taxon>
        <taxon>Betaproteobacteria</taxon>
        <taxon>Burkholderiales</taxon>
        <taxon>Burkholderiaceae</taxon>
        <taxon>Burkholderia</taxon>
    </lineage>
</organism>
<proteinExistence type="predicted"/>
<feature type="compositionally biased region" description="Polar residues" evidence="1">
    <location>
        <begin position="442"/>
        <end position="462"/>
    </location>
</feature>
<dbReference type="KEGG" id="bgp:BGL_2c26870"/>
<dbReference type="HOGENOM" id="CLU_053808_0_0_4"/>
<protein>
    <recommendedName>
        <fullName evidence="4">Response receiver domain-containing protein</fullName>
    </recommendedName>
</protein>
<accession>A0A0B6SET7</accession>
<feature type="region of interest" description="Disordered" evidence="1">
    <location>
        <begin position="433"/>
        <end position="462"/>
    </location>
</feature>
<name>A0A0B6SET7_BURPL</name>
<reference evidence="2 3" key="2">
    <citation type="journal article" date="2016" name="Appl. Microbiol. Biotechnol.">
        <title>Mutations improving production and secretion of extracellular lipase by Burkholderia glumae PG1.</title>
        <authorList>
            <person name="Knapp A."/>
            <person name="Voget S."/>
            <person name="Gao R."/>
            <person name="Zaburannyi N."/>
            <person name="Krysciak D."/>
            <person name="Breuer M."/>
            <person name="Hauer B."/>
            <person name="Streit W.R."/>
            <person name="Muller R."/>
            <person name="Daniel R."/>
            <person name="Jaeger K.E."/>
        </authorList>
    </citation>
    <scope>NUCLEOTIDE SEQUENCE [LARGE SCALE GENOMIC DNA]</scope>
    <source>
        <strain evidence="2 3">PG1</strain>
    </source>
</reference>
<reference evidence="3" key="1">
    <citation type="submission" date="2011-03" db="EMBL/GenBank/DDBJ databases">
        <authorList>
            <person name="Voget S."/>
            <person name="Streit W.R."/>
            <person name="Jaeger K.E."/>
            <person name="Daniel R."/>
        </authorList>
    </citation>
    <scope>NUCLEOTIDE SEQUENCE [LARGE SCALE GENOMIC DNA]</scope>
    <source>
        <strain evidence="3">PG1</strain>
    </source>
</reference>
<gene>
    <name evidence="2" type="ORF">BGL_2c26870</name>
</gene>
<keyword evidence="3" id="KW-1185">Reference proteome</keyword>
<evidence type="ECO:0000256" key="1">
    <source>
        <dbReference type="SAM" id="MobiDB-lite"/>
    </source>
</evidence>